<accession>A0ABZ1ZNC3</accession>
<evidence type="ECO:0000313" key="3">
    <source>
        <dbReference type="EMBL" id="WUX39002.1"/>
    </source>
</evidence>
<evidence type="ECO:0000256" key="1">
    <source>
        <dbReference type="SAM" id="MobiDB-lite"/>
    </source>
</evidence>
<dbReference type="InterPro" id="IPR037523">
    <property type="entry name" value="VOC_core"/>
</dbReference>
<organism evidence="3 4">
    <name type="scientific">Streptomyces anulatus</name>
    <name type="common">Streptomyces chrysomallus</name>
    <dbReference type="NCBI Taxonomy" id="1892"/>
    <lineage>
        <taxon>Bacteria</taxon>
        <taxon>Bacillati</taxon>
        <taxon>Actinomycetota</taxon>
        <taxon>Actinomycetes</taxon>
        <taxon>Kitasatosporales</taxon>
        <taxon>Streptomycetaceae</taxon>
        <taxon>Streptomyces</taxon>
    </lineage>
</organism>
<name>A0ABZ1ZNC3_STRAQ</name>
<dbReference type="EMBL" id="CP109491">
    <property type="protein sequence ID" value="WUX39002.1"/>
    <property type="molecule type" value="Genomic_DNA"/>
</dbReference>
<dbReference type="SUPFAM" id="SSF54593">
    <property type="entry name" value="Glyoxalase/Bleomycin resistance protein/Dihydroxybiphenyl dioxygenase"/>
    <property type="match status" value="1"/>
</dbReference>
<protein>
    <submittedName>
        <fullName evidence="3">VOC family protein</fullName>
    </submittedName>
</protein>
<dbReference type="CDD" id="cd06587">
    <property type="entry name" value="VOC"/>
    <property type="match status" value="1"/>
</dbReference>
<dbReference type="InterPro" id="IPR041581">
    <property type="entry name" value="Glyoxalase_6"/>
</dbReference>
<dbReference type="RefSeq" id="WP_329357340.1">
    <property type="nucleotide sequence ID" value="NZ_CP109490.1"/>
</dbReference>
<dbReference type="InterPro" id="IPR029068">
    <property type="entry name" value="Glyas_Bleomycin-R_OHBP_Dase"/>
</dbReference>
<feature type="region of interest" description="Disordered" evidence="1">
    <location>
        <begin position="1"/>
        <end position="30"/>
    </location>
</feature>
<feature type="domain" description="VOC" evidence="2">
    <location>
        <begin position="31"/>
        <end position="145"/>
    </location>
</feature>
<keyword evidence="4" id="KW-1185">Reference proteome</keyword>
<gene>
    <name evidence="3" type="ORF">OG367_23475</name>
</gene>
<proteinExistence type="predicted"/>
<evidence type="ECO:0000313" key="4">
    <source>
        <dbReference type="Proteomes" id="UP001431926"/>
    </source>
</evidence>
<evidence type="ECO:0000259" key="2">
    <source>
        <dbReference type="PROSITE" id="PS51819"/>
    </source>
</evidence>
<reference evidence="3" key="1">
    <citation type="submission" date="2022-10" db="EMBL/GenBank/DDBJ databases">
        <title>The complete genomes of actinobacterial strains from the NBC collection.</title>
        <authorList>
            <person name="Joergensen T.S."/>
            <person name="Alvarez Arevalo M."/>
            <person name="Sterndorff E.B."/>
            <person name="Faurdal D."/>
            <person name="Vuksanovic O."/>
            <person name="Mourched A.-S."/>
            <person name="Charusanti P."/>
            <person name="Shaw S."/>
            <person name="Blin K."/>
            <person name="Weber T."/>
        </authorList>
    </citation>
    <scope>NUCLEOTIDE SEQUENCE</scope>
    <source>
        <strain evidence="3">NBC_01436</strain>
    </source>
</reference>
<dbReference type="Pfam" id="PF18029">
    <property type="entry name" value="Glyoxalase_6"/>
    <property type="match status" value="1"/>
</dbReference>
<dbReference type="Gene3D" id="3.10.180.10">
    <property type="entry name" value="2,3-Dihydroxybiphenyl 1,2-Dioxygenase, domain 1"/>
    <property type="match status" value="1"/>
</dbReference>
<dbReference type="PROSITE" id="PS51819">
    <property type="entry name" value="VOC"/>
    <property type="match status" value="1"/>
</dbReference>
<dbReference type="Proteomes" id="UP001431926">
    <property type="component" value="Chromosome"/>
</dbReference>
<sequence length="152" mass="15821">MTTPTNDDTAAAADTTGATGTTTDGNTGTEGITGLGVVIGSTDSAALIAWYRAALEPLGAHWAEHLLIVGPGAIIGFDERDDVADKAAEPGRQLINLTVRDIRAAEKHLNSLGVTWVRPVEEVGGGWFFSTIVDPVGNYLQILQGPGTPRTP</sequence>
<feature type="compositionally biased region" description="Low complexity" evidence="1">
    <location>
        <begin position="1"/>
        <end position="29"/>
    </location>
</feature>